<dbReference type="Pfam" id="PF04964">
    <property type="entry name" value="Flp_Fap"/>
    <property type="match status" value="1"/>
</dbReference>
<keyword evidence="1" id="KW-0812">Transmembrane</keyword>
<dbReference type="EMBL" id="BSNG01000001">
    <property type="protein sequence ID" value="GLQ11407.1"/>
    <property type="molecule type" value="Genomic_DNA"/>
</dbReference>
<evidence type="ECO:0000313" key="2">
    <source>
        <dbReference type="EMBL" id="GLQ11407.1"/>
    </source>
</evidence>
<proteinExistence type="predicted"/>
<protein>
    <recommendedName>
        <fullName evidence="4">Flp family type IVb pilin</fullName>
    </recommendedName>
</protein>
<dbReference type="InterPro" id="IPR007047">
    <property type="entry name" value="Flp_Fap"/>
</dbReference>
<dbReference type="Proteomes" id="UP001161406">
    <property type="component" value="Unassembled WGS sequence"/>
</dbReference>
<keyword evidence="3" id="KW-1185">Reference proteome</keyword>
<keyword evidence="1" id="KW-0472">Membrane</keyword>
<evidence type="ECO:0000256" key="1">
    <source>
        <dbReference type="SAM" id="Phobius"/>
    </source>
</evidence>
<comment type="caution">
    <text evidence="2">The sequence shown here is derived from an EMBL/GenBank/DDBJ whole genome shotgun (WGS) entry which is preliminary data.</text>
</comment>
<evidence type="ECO:0000313" key="3">
    <source>
        <dbReference type="Proteomes" id="UP001161406"/>
    </source>
</evidence>
<reference evidence="2" key="1">
    <citation type="journal article" date="2014" name="Int. J. Syst. Evol. Microbiol.">
        <title>Complete genome of a new Firmicutes species belonging to the dominant human colonic microbiota ('Ruminococcus bicirculans') reveals two chromosomes and a selective capacity to utilize plant glucans.</title>
        <authorList>
            <consortium name="NISC Comparative Sequencing Program"/>
            <person name="Wegmann U."/>
            <person name="Louis P."/>
            <person name="Goesmann A."/>
            <person name="Henrissat B."/>
            <person name="Duncan S.H."/>
            <person name="Flint H.J."/>
        </authorList>
    </citation>
    <scope>NUCLEOTIDE SEQUENCE</scope>
    <source>
        <strain evidence="2">NBRC 103855</strain>
    </source>
</reference>
<feature type="transmembrane region" description="Helical" evidence="1">
    <location>
        <begin position="20"/>
        <end position="43"/>
    </location>
</feature>
<reference evidence="2" key="2">
    <citation type="submission" date="2023-01" db="EMBL/GenBank/DDBJ databases">
        <title>Draft genome sequence of Devosia yakushimensis strain NBRC 103855.</title>
        <authorList>
            <person name="Sun Q."/>
            <person name="Mori K."/>
        </authorList>
    </citation>
    <scope>NUCLEOTIDE SEQUENCE</scope>
    <source>
        <strain evidence="2">NBRC 103855</strain>
    </source>
</reference>
<accession>A0ABQ5UH67</accession>
<evidence type="ECO:0008006" key="4">
    <source>
        <dbReference type="Google" id="ProtNLM"/>
    </source>
</evidence>
<organism evidence="2 3">
    <name type="scientific">Devosia yakushimensis</name>
    <dbReference type="NCBI Taxonomy" id="470028"/>
    <lineage>
        <taxon>Bacteria</taxon>
        <taxon>Pseudomonadati</taxon>
        <taxon>Pseudomonadota</taxon>
        <taxon>Alphaproteobacteria</taxon>
        <taxon>Hyphomicrobiales</taxon>
        <taxon>Devosiaceae</taxon>
        <taxon>Devosia</taxon>
    </lineage>
</organism>
<gene>
    <name evidence="2" type="ORF">GCM10007913_33390</name>
</gene>
<sequence length="52" mass="5239">MISAMTSFLRDEAGVTPVEYGLIAAIIVVATTCAVSAAGFSLADIANLAQGH</sequence>
<name>A0ABQ5UH67_9HYPH</name>
<keyword evidence="1" id="KW-1133">Transmembrane helix</keyword>